<dbReference type="GO" id="GO:0008168">
    <property type="term" value="F:methyltransferase activity"/>
    <property type="evidence" value="ECO:0007669"/>
    <property type="project" value="UniProtKB-KW"/>
</dbReference>
<evidence type="ECO:0000256" key="2">
    <source>
        <dbReference type="ARBA" id="ARBA00022679"/>
    </source>
</evidence>
<dbReference type="PANTHER" id="PTHR44942">
    <property type="entry name" value="METHYLTRANSF_11 DOMAIN-CONTAINING PROTEIN"/>
    <property type="match status" value="1"/>
</dbReference>
<dbReference type="GO" id="GO:0032259">
    <property type="term" value="P:methylation"/>
    <property type="evidence" value="ECO:0007669"/>
    <property type="project" value="UniProtKB-KW"/>
</dbReference>
<evidence type="ECO:0000259" key="3">
    <source>
        <dbReference type="Pfam" id="PF13649"/>
    </source>
</evidence>
<protein>
    <recommendedName>
        <fullName evidence="3">Methyltransferase domain-containing protein</fullName>
    </recommendedName>
</protein>
<feature type="domain" description="Methyltransferase" evidence="3">
    <location>
        <begin position="49"/>
        <end position="139"/>
    </location>
</feature>
<accession>A0A9D4HJT0</accession>
<evidence type="ECO:0000256" key="1">
    <source>
        <dbReference type="ARBA" id="ARBA00022603"/>
    </source>
</evidence>
<proteinExistence type="predicted"/>
<sequence length="262" mass="30044">MSDVHPTARDGFQHGSHYDLHRPSYTDEIVKYTISRLLHTNNEGVKFTVLELGAGTGHFTRKILQHLPHEVTYLATDPSVGFLSVLREHSPNVTTAVCQATRIPLPDSSVENILCAQCFHWFATEAALQEMTRVLVPGGRIMLIYNNKLYTRVQWMTQIGAIFDAYYDDSPRKTNGKWQETMESSPLVRFLEHKFMDDFPEMKGDKNFIVDHFTSISVIAKLTGTEFEGAVKKFHRVLDEHFSDEDEVVMPYDSEFYCVEKC</sequence>
<dbReference type="InterPro" id="IPR029063">
    <property type="entry name" value="SAM-dependent_MTases_sf"/>
</dbReference>
<dbReference type="InterPro" id="IPR051052">
    <property type="entry name" value="Diverse_substrate_MTase"/>
</dbReference>
<keyword evidence="1" id="KW-0489">Methyltransferase</keyword>
<name>A0A9D4HJT0_DREPO</name>
<evidence type="ECO:0000313" key="5">
    <source>
        <dbReference type="Proteomes" id="UP000828390"/>
    </source>
</evidence>
<dbReference type="AlphaFoldDB" id="A0A9D4HJT0"/>
<gene>
    <name evidence="4" type="ORF">DPMN_062956</name>
</gene>
<dbReference type="OrthoDB" id="506498at2759"/>
<dbReference type="PANTHER" id="PTHR44942:SF4">
    <property type="entry name" value="METHYLTRANSFERASE TYPE 11 DOMAIN-CONTAINING PROTEIN"/>
    <property type="match status" value="1"/>
</dbReference>
<dbReference type="EMBL" id="JAIWYP010000013">
    <property type="protein sequence ID" value="KAH3720063.1"/>
    <property type="molecule type" value="Genomic_DNA"/>
</dbReference>
<dbReference type="Proteomes" id="UP000828390">
    <property type="component" value="Unassembled WGS sequence"/>
</dbReference>
<keyword evidence="2" id="KW-0808">Transferase</keyword>
<dbReference type="InterPro" id="IPR041698">
    <property type="entry name" value="Methyltransf_25"/>
</dbReference>
<dbReference type="Pfam" id="PF13649">
    <property type="entry name" value="Methyltransf_25"/>
    <property type="match status" value="1"/>
</dbReference>
<evidence type="ECO:0000313" key="4">
    <source>
        <dbReference type="EMBL" id="KAH3720063.1"/>
    </source>
</evidence>
<reference evidence="4" key="1">
    <citation type="journal article" date="2019" name="bioRxiv">
        <title>The Genome of the Zebra Mussel, Dreissena polymorpha: A Resource for Invasive Species Research.</title>
        <authorList>
            <person name="McCartney M.A."/>
            <person name="Auch B."/>
            <person name="Kono T."/>
            <person name="Mallez S."/>
            <person name="Zhang Y."/>
            <person name="Obille A."/>
            <person name="Becker A."/>
            <person name="Abrahante J.E."/>
            <person name="Garbe J."/>
            <person name="Badalamenti J.P."/>
            <person name="Herman A."/>
            <person name="Mangelson H."/>
            <person name="Liachko I."/>
            <person name="Sullivan S."/>
            <person name="Sone E.D."/>
            <person name="Koren S."/>
            <person name="Silverstein K.A.T."/>
            <person name="Beckman K.B."/>
            <person name="Gohl D.M."/>
        </authorList>
    </citation>
    <scope>NUCLEOTIDE SEQUENCE</scope>
    <source>
        <strain evidence="4">Duluth1</strain>
        <tissue evidence="4">Whole animal</tissue>
    </source>
</reference>
<dbReference type="Gene3D" id="3.40.50.150">
    <property type="entry name" value="Vaccinia Virus protein VP39"/>
    <property type="match status" value="1"/>
</dbReference>
<reference evidence="4" key="2">
    <citation type="submission" date="2020-11" db="EMBL/GenBank/DDBJ databases">
        <authorList>
            <person name="McCartney M.A."/>
            <person name="Auch B."/>
            <person name="Kono T."/>
            <person name="Mallez S."/>
            <person name="Becker A."/>
            <person name="Gohl D.M."/>
            <person name="Silverstein K.A.T."/>
            <person name="Koren S."/>
            <person name="Bechman K.B."/>
            <person name="Herman A."/>
            <person name="Abrahante J.E."/>
            <person name="Garbe J."/>
        </authorList>
    </citation>
    <scope>NUCLEOTIDE SEQUENCE</scope>
    <source>
        <strain evidence="4">Duluth1</strain>
        <tissue evidence="4">Whole animal</tissue>
    </source>
</reference>
<keyword evidence="5" id="KW-1185">Reference proteome</keyword>
<organism evidence="4 5">
    <name type="scientific">Dreissena polymorpha</name>
    <name type="common">Zebra mussel</name>
    <name type="synonym">Mytilus polymorpha</name>
    <dbReference type="NCBI Taxonomy" id="45954"/>
    <lineage>
        <taxon>Eukaryota</taxon>
        <taxon>Metazoa</taxon>
        <taxon>Spiralia</taxon>
        <taxon>Lophotrochozoa</taxon>
        <taxon>Mollusca</taxon>
        <taxon>Bivalvia</taxon>
        <taxon>Autobranchia</taxon>
        <taxon>Heteroconchia</taxon>
        <taxon>Euheterodonta</taxon>
        <taxon>Imparidentia</taxon>
        <taxon>Neoheterodontei</taxon>
        <taxon>Myida</taxon>
        <taxon>Dreissenoidea</taxon>
        <taxon>Dreissenidae</taxon>
        <taxon>Dreissena</taxon>
    </lineage>
</organism>
<comment type="caution">
    <text evidence="4">The sequence shown here is derived from an EMBL/GenBank/DDBJ whole genome shotgun (WGS) entry which is preliminary data.</text>
</comment>
<dbReference type="SUPFAM" id="SSF53335">
    <property type="entry name" value="S-adenosyl-L-methionine-dependent methyltransferases"/>
    <property type="match status" value="1"/>
</dbReference>
<dbReference type="CDD" id="cd02440">
    <property type="entry name" value="AdoMet_MTases"/>
    <property type="match status" value="1"/>
</dbReference>